<organism evidence="3 4">
    <name type="scientific">Seiridium cardinale</name>
    <dbReference type="NCBI Taxonomy" id="138064"/>
    <lineage>
        <taxon>Eukaryota</taxon>
        <taxon>Fungi</taxon>
        <taxon>Dikarya</taxon>
        <taxon>Ascomycota</taxon>
        <taxon>Pezizomycotina</taxon>
        <taxon>Sordariomycetes</taxon>
        <taxon>Xylariomycetidae</taxon>
        <taxon>Amphisphaeriales</taxon>
        <taxon>Sporocadaceae</taxon>
        <taxon>Seiridium</taxon>
    </lineage>
</organism>
<dbReference type="SUPFAM" id="SSF51735">
    <property type="entry name" value="NAD(P)-binding Rossmann-fold domains"/>
    <property type="match status" value="1"/>
</dbReference>
<evidence type="ECO:0000256" key="2">
    <source>
        <dbReference type="ARBA" id="ARBA00023002"/>
    </source>
</evidence>
<dbReference type="PANTHER" id="PTHR43899">
    <property type="entry name" value="RH59310P"/>
    <property type="match status" value="1"/>
</dbReference>
<name>A0ABR2Y6S2_9PEZI</name>
<reference evidence="3 4" key="1">
    <citation type="submission" date="2024-02" db="EMBL/GenBank/DDBJ databases">
        <title>First draft genome assembly of two strains of Seiridium cardinale.</title>
        <authorList>
            <person name="Emiliani G."/>
            <person name="Scali E."/>
        </authorList>
    </citation>
    <scope>NUCLEOTIDE SEQUENCE [LARGE SCALE GENOMIC DNA]</scope>
    <source>
        <strain evidence="3 4">BM-138-000479</strain>
    </source>
</reference>
<dbReference type="InterPro" id="IPR002347">
    <property type="entry name" value="SDR_fam"/>
</dbReference>
<dbReference type="PIRSF" id="PIRSF000126">
    <property type="entry name" value="11-beta-HSD1"/>
    <property type="match status" value="1"/>
</dbReference>
<dbReference type="Gene3D" id="3.40.50.720">
    <property type="entry name" value="NAD(P)-binding Rossmann-like Domain"/>
    <property type="match status" value="1"/>
</dbReference>
<gene>
    <name evidence="3" type="ORF">SCAR479_00781</name>
</gene>
<dbReference type="Proteomes" id="UP001465668">
    <property type="component" value="Unassembled WGS sequence"/>
</dbReference>
<dbReference type="PANTHER" id="PTHR43899:SF13">
    <property type="entry name" value="RH59310P"/>
    <property type="match status" value="1"/>
</dbReference>
<dbReference type="InterPro" id="IPR051019">
    <property type="entry name" value="VLCFA-Steroid_DH"/>
</dbReference>
<keyword evidence="4" id="KW-1185">Reference proteome</keyword>
<dbReference type="PRINTS" id="PR00081">
    <property type="entry name" value="GDHRDH"/>
</dbReference>
<evidence type="ECO:0000313" key="3">
    <source>
        <dbReference type="EMBL" id="KAK9782438.1"/>
    </source>
</evidence>
<dbReference type="Pfam" id="PF00106">
    <property type="entry name" value="adh_short"/>
    <property type="match status" value="1"/>
</dbReference>
<proteinExistence type="inferred from homology"/>
<protein>
    <submittedName>
        <fullName evidence="3">Short chain dehydrogenase</fullName>
    </submittedName>
</protein>
<keyword evidence="2" id="KW-0560">Oxidoreductase</keyword>
<comment type="similarity">
    <text evidence="1">Belongs to the short-chain dehydrogenases/reductases (SDR) family.</text>
</comment>
<sequence length="318" mass="34291">MMAPITTTGLAALGLLVLLGLIYRIVSFIQLYTRPSNLHKYLHSTSGKPAWALVTGASDGIGKALAAELAASGFNVVLHGRNVGKLESVKAALQKAHPAHEFRILVVNASTCGIEAEAWIEEVLELTRDINLTVLINNAGGTLLPTYGILDQSDAKKILDTVHLNAAFPALMMSTLIPVLLRNKPALILNIGSLSDNGLPLISYYAASKSFGNSLSLAVAREMQLEQRDIEILTLRVGLVVGSGDNKHLQPHFFGPTPDAMAKAILARTGCGRILVVPYWTHGLQQAILSLLPAALRDRITISVMKDLRDNERARKED</sequence>
<dbReference type="InterPro" id="IPR036291">
    <property type="entry name" value="NAD(P)-bd_dom_sf"/>
</dbReference>
<comment type="caution">
    <text evidence="3">The sequence shown here is derived from an EMBL/GenBank/DDBJ whole genome shotgun (WGS) entry which is preliminary data.</text>
</comment>
<accession>A0ABR2Y6S2</accession>
<dbReference type="EMBL" id="JARVKM010000002">
    <property type="protein sequence ID" value="KAK9782438.1"/>
    <property type="molecule type" value="Genomic_DNA"/>
</dbReference>
<evidence type="ECO:0000313" key="4">
    <source>
        <dbReference type="Proteomes" id="UP001465668"/>
    </source>
</evidence>
<evidence type="ECO:0000256" key="1">
    <source>
        <dbReference type="ARBA" id="ARBA00006484"/>
    </source>
</evidence>